<feature type="transmembrane region" description="Helical" evidence="16">
    <location>
        <begin position="313"/>
        <end position="334"/>
    </location>
</feature>
<feature type="compositionally biased region" description="Basic and acidic residues" evidence="15">
    <location>
        <begin position="716"/>
        <end position="730"/>
    </location>
</feature>
<feature type="transmembrane region" description="Helical" evidence="16">
    <location>
        <begin position="548"/>
        <end position="568"/>
    </location>
</feature>
<dbReference type="InterPro" id="IPR003353">
    <property type="entry name" value="PTS_IIB_fruc"/>
</dbReference>
<evidence type="ECO:0000256" key="14">
    <source>
        <dbReference type="ARBA" id="ARBA00023136"/>
    </source>
</evidence>
<evidence type="ECO:0000256" key="2">
    <source>
        <dbReference type="ARBA" id="ARBA00004429"/>
    </source>
</evidence>
<dbReference type="PROSITE" id="PS51099">
    <property type="entry name" value="PTS_EIIB_TYPE_2"/>
    <property type="match status" value="1"/>
</dbReference>
<dbReference type="InterPro" id="IPR013011">
    <property type="entry name" value="PTS_EIIB_2"/>
</dbReference>
<evidence type="ECO:0000259" key="17">
    <source>
        <dbReference type="PROSITE" id="PS51094"/>
    </source>
</evidence>
<dbReference type="NCBIfam" id="TIGR01427">
    <property type="entry name" value="PTS_IIC_fructo"/>
    <property type="match status" value="1"/>
</dbReference>
<keyword evidence="6" id="KW-1003">Cell membrane</keyword>
<dbReference type="NCBIfam" id="TIGR00848">
    <property type="entry name" value="fruA"/>
    <property type="match status" value="1"/>
</dbReference>
<evidence type="ECO:0000256" key="7">
    <source>
        <dbReference type="ARBA" id="ARBA00022553"/>
    </source>
</evidence>
<evidence type="ECO:0000256" key="10">
    <source>
        <dbReference type="ARBA" id="ARBA00022683"/>
    </source>
</evidence>
<evidence type="ECO:0000256" key="1">
    <source>
        <dbReference type="ARBA" id="ARBA00001401"/>
    </source>
</evidence>
<feature type="transmembrane region" description="Helical" evidence="16">
    <location>
        <begin position="514"/>
        <end position="536"/>
    </location>
</feature>
<keyword evidence="11 16" id="KW-0812">Transmembrane</keyword>
<dbReference type="EC" id="2.7.1.202" evidence="4"/>
<dbReference type="EMBL" id="DXEV01000054">
    <property type="protein sequence ID" value="HIX56412.1"/>
    <property type="molecule type" value="Genomic_DNA"/>
</dbReference>
<evidence type="ECO:0000256" key="9">
    <source>
        <dbReference type="ARBA" id="ARBA00022679"/>
    </source>
</evidence>
<dbReference type="NCBIfam" id="TIGR00829">
    <property type="entry name" value="FRU"/>
    <property type="match status" value="1"/>
</dbReference>
<proteinExistence type="predicted"/>
<evidence type="ECO:0000256" key="4">
    <source>
        <dbReference type="ARBA" id="ARBA00012799"/>
    </source>
</evidence>
<feature type="region of interest" description="Disordered" evidence="15">
    <location>
        <begin position="150"/>
        <end position="181"/>
    </location>
</feature>
<dbReference type="Gene3D" id="3.40.50.2300">
    <property type="match status" value="1"/>
</dbReference>
<evidence type="ECO:0000259" key="18">
    <source>
        <dbReference type="PROSITE" id="PS51099"/>
    </source>
</evidence>
<reference evidence="20" key="2">
    <citation type="submission" date="2021-04" db="EMBL/GenBank/DDBJ databases">
        <authorList>
            <person name="Gilroy R."/>
        </authorList>
    </citation>
    <scope>NUCLEOTIDE SEQUENCE</scope>
    <source>
        <strain evidence="20">USASDec5-558</strain>
    </source>
</reference>
<evidence type="ECO:0000256" key="15">
    <source>
        <dbReference type="SAM" id="MobiDB-lite"/>
    </source>
</evidence>
<dbReference type="GO" id="GO:0016301">
    <property type="term" value="F:kinase activity"/>
    <property type="evidence" value="ECO:0007669"/>
    <property type="project" value="UniProtKB-KW"/>
</dbReference>
<dbReference type="InterPro" id="IPR006327">
    <property type="entry name" value="PTS_IIC_fruc"/>
</dbReference>
<feature type="transmembrane region" description="Helical" evidence="16">
    <location>
        <begin position="612"/>
        <end position="632"/>
    </location>
</feature>
<keyword evidence="13 16" id="KW-1133">Transmembrane helix</keyword>
<dbReference type="PANTHER" id="PTHR30505">
    <property type="entry name" value="FRUCTOSE-LIKE PERMEASE"/>
    <property type="match status" value="1"/>
</dbReference>
<dbReference type="GO" id="GO:0005886">
    <property type="term" value="C:plasma membrane"/>
    <property type="evidence" value="ECO:0007669"/>
    <property type="project" value="UniProtKB-SubCell"/>
</dbReference>
<evidence type="ECO:0000313" key="21">
    <source>
        <dbReference type="Proteomes" id="UP000886829"/>
    </source>
</evidence>
<feature type="region of interest" description="Disordered" evidence="15">
    <location>
        <begin position="663"/>
        <end position="759"/>
    </location>
</feature>
<evidence type="ECO:0000313" key="20">
    <source>
        <dbReference type="EMBL" id="HIX56412.1"/>
    </source>
</evidence>
<evidence type="ECO:0000256" key="16">
    <source>
        <dbReference type="SAM" id="Phobius"/>
    </source>
</evidence>
<comment type="caution">
    <text evidence="20">The sequence shown here is derived from an EMBL/GenBank/DDBJ whole genome shotgun (WGS) entry which is preliminary data.</text>
</comment>
<dbReference type="InterPro" id="IPR036095">
    <property type="entry name" value="PTS_EIIB-like_sf"/>
</dbReference>
<feature type="transmembrane region" description="Helical" evidence="16">
    <location>
        <begin position="424"/>
        <end position="449"/>
    </location>
</feature>
<dbReference type="Proteomes" id="UP000886829">
    <property type="component" value="Unassembled WGS sequence"/>
</dbReference>
<keyword evidence="8" id="KW-0762">Sugar transport</keyword>
<feature type="compositionally biased region" description="Low complexity" evidence="15">
    <location>
        <begin position="663"/>
        <end position="679"/>
    </location>
</feature>
<evidence type="ECO:0000256" key="6">
    <source>
        <dbReference type="ARBA" id="ARBA00022475"/>
    </source>
</evidence>
<dbReference type="InterPro" id="IPR050864">
    <property type="entry name" value="Bacterial_PTS_Sugar_Transport"/>
</dbReference>
<gene>
    <name evidence="20" type="ORF">H9850_02950</name>
</gene>
<dbReference type="GO" id="GO:0005737">
    <property type="term" value="C:cytoplasm"/>
    <property type="evidence" value="ECO:0007669"/>
    <property type="project" value="UniProtKB-SubCell"/>
</dbReference>
<dbReference type="PROSITE" id="PS51094">
    <property type="entry name" value="PTS_EIIA_TYPE_2"/>
    <property type="match status" value="1"/>
</dbReference>
<dbReference type="InterPro" id="IPR016152">
    <property type="entry name" value="PTrfase/Anion_transptr"/>
</dbReference>
<feature type="transmembrane region" description="Helical" evidence="16">
    <location>
        <begin position="389"/>
        <end position="412"/>
    </location>
</feature>
<keyword evidence="10" id="KW-0598">Phosphotransferase system</keyword>
<feature type="compositionally biased region" description="Basic and acidic residues" evidence="15">
    <location>
        <begin position="737"/>
        <end position="759"/>
    </location>
</feature>
<dbReference type="CDD" id="cd05569">
    <property type="entry name" value="PTS_IIB_fructose"/>
    <property type="match status" value="1"/>
</dbReference>
<keyword evidence="5" id="KW-0813">Transport</keyword>
<dbReference type="SUPFAM" id="SSF55804">
    <property type="entry name" value="Phoshotransferase/anion transport protein"/>
    <property type="match status" value="1"/>
</dbReference>
<feature type="transmembrane region" description="Helical" evidence="16">
    <location>
        <begin position="346"/>
        <end position="369"/>
    </location>
</feature>
<evidence type="ECO:0000256" key="5">
    <source>
        <dbReference type="ARBA" id="ARBA00022448"/>
    </source>
</evidence>
<feature type="compositionally biased region" description="Low complexity" evidence="15">
    <location>
        <begin position="690"/>
        <end position="715"/>
    </location>
</feature>
<keyword evidence="14 16" id="KW-0472">Membrane</keyword>
<sequence length="759" mass="78977">MRIRDLLDPKSICLNASPVSKEAAITTLVDFMARSGCIKDEERFRAAVFERESKSSTGLGEGIAIPHAKSDGVLRPGLATMVVPNGVDFDSFDGEPVHLLFLIASPHQASDAHLDVLARLSTLLMNNDFRESLLQAKTVDEYLAAIDKAEEAEDAKEAQEKAEEEQAEREAEAAAAAHPEQAPVPHKKVYDLVAVTACPAGLSHTYMAAEALEQKAKEMGISIKVEADGAAGNRNSLLPEEIAAAKAVIVAADRAIDIDRFVGKRMVRTGVVDGVHKPEMLIKKALDPNCPVYKLGSASAETSNLPMKLYRHLMSGLTYILPLAATAGILSAVARLEFVQGSSLGLFLDTIGYSIGTLLFPVLSAFIAFSMAGRMALVAGFTGGVMADMAGSGVIGAVVNGFVGGAVAFVVARLAQRFLKGHDAMFALLVYPLAGAVFTTLIAQFITSIPAALIDTFITDFINNANTLTLTIVGAVLAGMMSADMGGPFNKIAYATGVLLLADCLPENGPGSMIMASVMLGGMVPPMAAGIAARFIAPHSFTEKQRSLGISAIVKGFLFITEGVIPYLTAGRLRVACVLGSATAGALSMFFRCAVPAPHGGVFLMPIAINPLQYVLSFVGGVVVGAALFVLLNPNLGKDKTKGKTESETKIQTTEVTATAVAAPVSSEAAAPVSEAGVSEDAKGNGNGDGVATSATDAATDAAVANGAQASGSAEAEAKTEESKDPHEGIEPLQAPRDGKEETHAPLDAEHHGIEPLKA</sequence>
<feature type="domain" description="PTS EIIA type-2" evidence="17">
    <location>
        <begin position="5"/>
        <end position="149"/>
    </location>
</feature>
<feature type="domain" description="PTS EIIB type-2" evidence="18">
    <location>
        <begin position="192"/>
        <end position="287"/>
    </location>
</feature>
<reference evidence="20" key="1">
    <citation type="journal article" date="2021" name="PeerJ">
        <title>Extensive microbial diversity within the chicken gut microbiome revealed by metagenomics and culture.</title>
        <authorList>
            <person name="Gilroy R."/>
            <person name="Ravi A."/>
            <person name="Getino M."/>
            <person name="Pursley I."/>
            <person name="Horton D.L."/>
            <person name="Alikhan N.F."/>
            <person name="Baker D."/>
            <person name="Gharbi K."/>
            <person name="Hall N."/>
            <person name="Watson M."/>
            <person name="Adriaenssens E.M."/>
            <person name="Foster-Nyarko E."/>
            <person name="Jarju S."/>
            <person name="Secka A."/>
            <person name="Antonio M."/>
            <person name="Oren A."/>
            <person name="Chaudhuri R.R."/>
            <person name="La Ragione R."/>
            <person name="Hildebrand F."/>
            <person name="Pallen M.J."/>
        </authorList>
    </citation>
    <scope>NUCLEOTIDE SEQUENCE</scope>
    <source>
        <strain evidence="20">USASDec5-558</strain>
    </source>
</reference>
<dbReference type="GO" id="GO:0005351">
    <property type="term" value="F:carbohydrate:proton symporter activity"/>
    <property type="evidence" value="ECO:0007669"/>
    <property type="project" value="InterPro"/>
</dbReference>
<dbReference type="InterPro" id="IPR002178">
    <property type="entry name" value="PTS_EIIA_type-2_dom"/>
</dbReference>
<dbReference type="Pfam" id="PF02302">
    <property type="entry name" value="PTS_IIB"/>
    <property type="match status" value="1"/>
</dbReference>
<comment type="subcellular location">
    <subcellularLocation>
        <location evidence="2">Cell inner membrane</location>
        <topology evidence="2">Multi-pass membrane protein</topology>
    </subcellularLocation>
    <subcellularLocation>
        <location evidence="3">Cytoplasm</location>
    </subcellularLocation>
</comment>
<dbReference type="SUPFAM" id="SSF52794">
    <property type="entry name" value="PTS system IIB component-like"/>
    <property type="match status" value="1"/>
</dbReference>
<dbReference type="InterPro" id="IPR003501">
    <property type="entry name" value="PTS_EIIB_2/3"/>
</dbReference>
<dbReference type="GO" id="GO:0090563">
    <property type="term" value="F:protein-phosphocysteine-sugar phosphotransferase activity"/>
    <property type="evidence" value="ECO:0007669"/>
    <property type="project" value="TreeGrafter"/>
</dbReference>
<evidence type="ECO:0000256" key="12">
    <source>
        <dbReference type="ARBA" id="ARBA00022777"/>
    </source>
</evidence>
<evidence type="ECO:0000259" key="19">
    <source>
        <dbReference type="PROSITE" id="PS51104"/>
    </source>
</evidence>
<dbReference type="PANTHER" id="PTHR30505:SF0">
    <property type="entry name" value="FRUCTOSE-LIKE PTS SYSTEM EIIBC COMPONENT-RELATED"/>
    <property type="match status" value="1"/>
</dbReference>
<dbReference type="FunFam" id="3.40.930.10:FF:000009">
    <property type="entry name" value="PTS system, fructose specific IIABC component"/>
    <property type="match status" value="1"/>
</dbReference>
<dbReference type="GO" id="GO:0022877">
    <property type="term" value="F:protein-N(PI)-phosphohistidine-fructose phosphotransferase system transporter activity"/>
    <property type="evidence" value="ECO:0007669"/>
    <property type="project" value="InterPro"/>
</dbReference>
<dbReference type="PROSITE" id="PS51104">
    <property type="entry name" value="PTS_EIIC_TYPE_2"/>
    <property type="match status" value="1"/>
</dbReference>
<comment type="catalytic activity">
    <reaction evidence="1">
        <text>D-fructose(out) + N(pros)-phospho-L-histidyl-[protein] = D-fructose 1-phosphate(in) + L-histidyl-[protein]</text>
        <dbReference type="Rhea" id="RHEA:49252"/>
        <dbReference type="Rhea" id="RHEA-COMP:9745"/>
        <dbReference type="Rhea" id="RHEA-COMP:9746"/>
        <dbReference type="ChEBI" id="CHEBI:29979"/>
        <dbReference type="ChEBI" id="CHEBI:37721"/>
        <dbReference type="ChEBI" id="CHEBI:58674"/>
        <dbReference type="ChEBI" id="CHEBI:64837"/>
        <dbReference type="EC" id="2.7.1.202"/>
    </reaction>
</comment>
<dbReference type="InterPro" id="IPR013014">
    <property type="entry name" value="PTS_EIIC_2"/>
</dbReference>
<evidence type="ECO:0000256" key="3">
    <source>
        <dbReference type="ARBA" id="ARBA00004496"/>
    </source>
</evidence>
<organism evidence="20 21">
    <name type="scientific">Candidatus Anaerobiospirillum pullistercoris</name>
    <dbReference type="NCBI Taxonomy" id="2838452"/>
    <lineage>
        <taxon>Bacteria</taxon>
        <taxon>Pseudomonadati</taxon>
        <taxon>Pseudomonadota</taxon>
        <taxon>Gammaproteobacteria</taxon>
        <taxon>Aeromonadales</taxon>
        <taxon>Succinivibrionaceae</taxon>
        <taxon>Anaerobiospirillum</taxon>
    </lineage>
</organism>
<dbReference type="AlphaFoldDB" id="A0A9D1WCQ7"/>
<keyword evidence="9" id="KW-0808">Transferase</keyword>
<dbReference type="GO" id="GO:0009401">
    <property type="term" value="P:phosphoenolpyruvate-dependent sugar phosphotransferase system"/>
    <property type="evidence" value="ECO:0007669"/>
    <property type="project" value="UniProtKB-KW"/>
</dbReference>
<feature type="domain" description="PTS EIIC type-2" evidence="19">
    <location>
        <begin position="309"/>
        <end position="642"/>
    </location>
</feature>
<dbReference type="CDD" id="cd00211">
    <property type="entry name" value="PTS_IIA_fru"/>
    <property type="match status" value="1"/>
</dbReference>
<dbReference type="PROSITE" id="PS00372">
    <property type="entry name" value="PTS_EIIA_TYPE_2_HIS"/>
    <property type="match status" value="1"/>
</dbReference>
<name>A0A9D1WCQ7_9GAMM</name>
<dbReference type="InterPro" id="IPR004715">
    <property type="entry name" value="PTS_IIA_fruc"/>
</dbReference>
<keyword evidence="7" id="KW-0597">Phosphoprotein</keyword>
<evidence type="ECO:0000256" key="11">
    <source>
        <dbReference type="ARBA" id="ARBA00022692"/>
    </source>
</evidence>
<protein>
    <recommendedName>
        <fullName evidence="4">protein-N(pi)-phosphohistidine--D-fructose phosphotransferase</fullName>
        <ecNumber evidence="4">2.7.1.202</ecNumber>
    </recommendedName>
</protein>
<accession>A0A9D1WCQ7</accession>
<dbReference type="Pfam" id="PF00359">
    <property type="entry name" value="PTS_EIIA_2"/>
    <property type="match status" value="1"/>
</dbReference>
<dbReference type="Gene3D" id="3.40.930.10">
    <property type="entry name" value="Mannitol-specific EII, Chain A"/>
    <property type="match status" value="1"/>
</dbReference>
<evidence type="ECO:0000256" key="8">
    <source>
        <dbReference type="ARBA" id="ARBA00022597"/>
    </source>
</evidence>
<evidence type="ECO:0000256" key="13">
    <source>
        <dbReference type="ARBA" id="ARBA00022989"/>
    </source>
</evidence>
<feature type="transmembrane region" description="Helical" evidence="16">
    <location>
        <begin position="461"/>
        <end position="481"/>
    </location>
</feature>
<keyword evidence="12" id="KW-0418">Kinase</keyword>